<dbReference type="Gene3D" id="3.30.70.330">
    <property type="match status" value="1"/>
</dbReference>
<dbReference type="AlphaFoldDB" id="A0A8D0G9E9"/>
<proteinExistence type="predicted"/>
<gene>
    <name evidence="4" type="primary">RBM43</name>
</gene>
<reference evidence="4" key="2">
    <citation type="submission" date="2025-09" db="UniProtKB">
        <authorList>
            <consortium name="Ensembl"/>
        </authorList>
    </citation>
    <scope>IDENTIFICATION</scope>
</reference>
<accession>A0A8D0G9E9</accession>
<keyword evidence="1" id="KW-0694">RNA-binding</keyword>
<dbReference type="Ensembl" id="ENSSPUT00000004025.1">
    <property type="protein sequence ID" value="ENSSPUP00000003787.1"/>
    <property type="gene ID" value="ENSSPUG00000002915.1"/>
</dbReference>
<evidence type="ECO:0000313" key="5">
    <source>
        <dbReference type="Proteomes" id="UP000694392"/>
    </source>
</evidence>
<organism evidence="4 5">
    <name type="scientific">Sphenodon punctatus</name>
    <name type="common">Tuatara</name>
    <name type="synonym">Hatteria punctata</name>
    <dbReference type="NCBI Taxonomy" id="8508"/>
    <lineage>
        <taxon>Eukaryota</taxon>
        <taxon>Metazoa</taxon>
        <taxon>Chordata</taxon>
        <taxon>Craniata</taxon>
        <taxon>Vertebrata</taxon>
        <taxon>Euteleostomi</taxon>
        <taxon>Lepidosauria</taxon>
        <taxon>Sphenodontia</taxon>
        <taxon>Sphenodontidae</taxon>
        <taxon>Sphenodon</taxon>
    </lineage>
</organism>
<protein>
    <submittedName>
        <fullName evidence="4">RNA binding motif protein 43</fullName>
    </submittedName>
</protein>
<dbReference type="PANTHER" id="PTHR15225">
    <property type="entry name" value="INTERFERON-INDUCED PROTEIN 35/NMI N-MYC/STAT INTERACTING PROTEIN"/>
    <property type="match status" value="1"/>
</dbReference>
<dbReference type="GeneTree" id="ENSGT00530000063686"/>
<dbReference type="Pfam" id="PF23085">
    <property type="entry name" value="RRM_PARP14_3"/>
    <property type="match status" value="1"/>
</dbReference>
<dbReference type="PROSITE" id="PS50102">
    <property type="entry name" value="RRM"/>
    <property type="match status" value="1"/>
</dbReference>
<evidence type="ECO:0000256" key="2">
    <source>
        <dbReference type="SAM" id="MobiDB-lite"/>
    </source>
</evidence>
<dbReference type="GO" id="GO:0003723">
    <property type="term" value="F:RNA binding"/>
    <property type="evidence" value="ECO:0007669"/>
    <property type="project" value="UniProtKB-UniRule"/>
</dbReference>
<dbReference type="PANTHER" id="PTHR15225:SF8">
    <property type="entry name" value="RNA-BINDING PROTEIN 43"/>
    <property type="match status" value="1"/>
</dbReference>
<sequence>MATPKAGKLERSLVVCGIPDGILTDDVMANILIIHFQKPKNWGGDVEDVVYPTITEGVAYVIFEEKKVAEKVLKKGEHRLTDKRLPRDYPLKVSPYGESVFPCVSSTLDLSVFGDKYILEELVQELQKNLTVLSFGPLQSNGHILVQGPFSAVTSLKNSLLLKANSLLDKVKKGGKESNQIASSRMQKYGSSRKQSKNFVQDTNRKEQVVVLDTDVYRYMEHFYGNMYKKQLQKYGVASHVVTDGEITTMYLESNRSDPSHLQRAKEVVENLSMDLQRRLRKEKIIFEANNRTEHWKYTKTCEHLKFQYPKVLVIPYTTHIDIIGSSSEIYKFVQEVNETISFSQKGRRK</sequence>
<evidence type="ECO:0000259" key="3">
    <source>
        <dbReference type="PROSITE" id="PS50102"/>
    </source>
</evidence>
<reference evidence="4" key="1">
    <citation type="submission" date="2025-08" db="UniProtKB">
        <authorList>
            <consortium name="Ensembl"/>
        </authorList>
    </citation>
    <scope>IDENTIFICATION</scope>
</reference>
<keyword evidence="5" id="KW-1185">Reference proteome</keyword>
<dbReference type="OMA" id="FYETHID"/>
<feature type="region of interest" description="Disordered" evidence="2">
    <location>
        <begin position="178"/>
        <end position="198"/>
    </location>
</feature>
<dbReference type="InterPro" id="IPR012677">
    <property type="entry name" value="Nucleotide-bd_a/b_plait_sf"/>
</dbReference>
<feature type="domain" description="RRM" evidence="3">
    <location>
        <begin position="11"/>
        <end position="98"/>
    </location>
</feature>
<name>A0A8D0G9E9_SPHPU</name>
<evidence type="ECO:0000313" key="4">
    <source>
        <dbReference type="Ensembl" id="ENSSPUP00000003787.1"/>
    </source>
</evidence>
<dbReference type="InterPro" id="IPR000504">
    <property type="entry name" value="RRM_dom"/>
</dbReference>
<evidence type="ECO:0000256" key="1">
    <source>
        <dbReference type="PROSITE-ProRule" id="PRU00176"/>
    </source>
</evidence>
<dbReference type="Proteomes" id="UP000694392">
    <property type="component" value="Unplaced"/>
</dbReference>